<accession>A0A4Y2J011</accession>
<comment type="caution">
    <text evidence="1">The sequence shown here is derived from an EMBL/GenBank/DDBJ whole genome shotgun (WGS) entry which is preliminary data.</text>
</comment>
<dbReference type="Proteomes" id="UP000499080">
    <property type="component" value="Unassembled WGS sequence"/>
</dbReference>
<dbReference type="AlphaFoldDB" id="A0A4Y2J011"/>
<proteinExistence type="predicted"/>
<keyword evidence="2" id="KW-1185">Reference proteome</keyword>
<reference evidence="1 2" key="1">
    <citation type="journal article" date="2019" name="Sci. Rep.">
        <title>Orb-weaving spider Araneus ventricosus genome elucidates the spidroin gene catalogue.</title>
        <authorList>
            <person name="Kono N."/>
            <person name="Nakamura H."/>
            <person name="Ohtoshi R."/>
            <person name="Moran D.A.P."/>
            <person name="Shinohara A."/>
            <person name="Yoshida Y."/>
            <person name="Fujiwara M."/>
            <person name="Mori M."/>
            <person name="Tomita M."/>
            <person name="Arakawa K."/>
        </authorList>
    </citation>
    <scope>NUCLEOTIDE SEQUENCE [LARGE SCALE GENOMIC DNA]</scope>
</reference>
<organism evidence="1 2">
    <name type="scientific">Araneus ventricosus</name>
    <name type="common">Orbweaver spider</name>
    <name type="synonym">Epeira ventricosa</name>
    <dbReference type="NCBI Taxonomy" id="182803"/>
    <lineage>
        <taxon>Eukaryota</taxon>
        <taxon>Metazoa</taxon>
        <taxon>Ecdysozoa</taxon>
        <taxon>Arthropoda</taxon>
        <taxon>Chelicerata</taxon>
        <taxon>Arachnida</taxon>
        <taxon>Araneae</taxon>
        <taxon>Araneomorphae</taxon>
        <taxon>Entelegynae</taxon>
        <taxon>Araneoidea</taxon>
        <taxon>Araneidae</taxon>
        <taxon>Araneus</taxon>
    </lineage>
</organism>
<dbReference type="EMBL" id="BGPR01003052">
    <property type="protein sequence ID" value="GBM83038.1"/>
    <property type="molecule type" value="Genomic_DNA"/>
</dbReference>
<sequence length="84" mass="8959">MKYGRHDRSDTEVGVLIANTCQTVVPCPSNWYGLPQPADNLPTPDLPDMPDNPIGGGLADAIICLGNIAKNIATGFKFNLSSFL</sequence>
<protein>
    <submittedName>
        <fullName evidence="1">Uncharacterized protein</fullName>
    </submittedName>
</protein>
<evidence type="ECO:0000313" key="2">
    <source>
        <dbReference type="Proteomes" id="UP000499080"/>
    </source>
</evidence>
<gene>
    <name evidence="1" type="ORF">AVEN_238787_1</name>
</gene>
<name>A0A4Y2J011_ARAVE</name>
<evidence type="ECO:0000313" key="1">
    <source>
        <dbReference type="EMBL" id="GBM83038.1"/>
    </source>
</evidence>